<dbReference type="EMBL" id="SDMP01000016">
    <property type="protein sequence ID" value="RYR02756.1"/>
    <property type="molecule type" value="Genomic_DNA"/>
</dbReference>
<protein>
    <submittedName>
        <fullName evidence="2">Uncharacterized protein</fullName>
    </submittedName>
</protein>
<accession>A0A444YLC7</accession>
<organism evidence="2 3">
    <name type="scientific">Arachis hypogaea</name>
    <name type="common">Peanut</name>
    <dbReference type="NCBI Taxonomy" id="3818"/>
    <lineage>
        <taxon>Eukaryota</taxon>
        <taxon>Viridiplantae</taxon>
        <taxon>Streptophyta</taxon>
        <taxon>Embryophyta</taxon>
        <taxon>Tracheophyta</taxon>
        <taxon>Spermatophyta</taxon>
        <taxon>Magnoliopsida</taxon>
        <taxon>eudicotyledons</taxon>
        <taxon>Gunneridae</taxon>
        <taxon>Pentapetalae</taxon>
        <taxon>rosids</taxon>
        <taxon>fabids</taxon>
        <taxon>Fabales</taxon>
        <taxon>Fabaceae</taxon>
        <taxon>Papilionoideae</taxon>
        <taxon>50 kb inversion clade</taxon>
        <taxon>dalbergioids sensu lato</taxon>
        <taxon>Dalbergieae</taxon>
        <taxon>Pterocarpus clade</taxon>
        <taxon>Arachis</taxon>
    </lineage>
</organism>
<gene>
    <name evidence="2" type="ORF">Ahy_B06g081577</name>
</gene>
<comment type="caution">
    <text evidence="2">The sequence shown here is derived from an EMBL/GenBank/DDBJ whole genome shotgun (WGS) entry which is preliminary data.</text>
</comment>
<dbReference type="Proteomes" id="UP000289738">
    <property type="component" value="Chromosome B06"/>
</dbReference>
<reference evidence="2 3" key="1">
    <citation type="submission" date="2019-01" db="EMBL/GenBank/DDBJ databases">
        <title>Sequencing of cultivated peanut Arachis hypogaea provides insights into genome evolution and oil improvement.</title>
        <authorList>
            <person name="Chen X."/>
        </authorList>
    </citation>
    <scope>NUCLEOTIDE SEQUENCE [LARGE SCALE GENOMIC DNA]</scope>
    <source>
        <strain evidence="3">cv. Fuhuasheng</strain>
        <tissue evidence="2">Leaves</tissue>
    </source>
</reference>
<evidence type="ECO:0000256" key="1">
    <source>
        <dbReference type="SAM" id="MobiDB-lite"/>
    </source>
</evidence>
<evidence type="ECO:0000313" key="2">
    <source>
        <dbReference type="EMBL" id="RYR02756.1"/>
    </source>
</evidence>
<sequence length="93" mass="10753">MTLPLATKAAAPKSSHGSETADVPPPPPIIQLRIWPDGGTSNCFCYFFVQLHFIWEVEYNPTIKKIFDHRMGWQLQQMLDDVRQGWDHLTSWL</sequence>
<evidence type="ECO:0000313" key="3">
    <source>
        <dbReference type="Proteomes" id="UP000289738"/>
    </source>
</evidence>
<dbReference type="AlphaFoldDB" id="A0A444YLC7"/>
<keyword evidence="3" id="KW-1185">Reference proteome</keyword>
<feature type="region of interest" description="Disordered" evidence="1">
    <location>
        <begin position="1"/>
        <end position="27"/>
    </location>
</feature>
<name>A0A444YLC7_ARAHY</name>
<proteinExistence type="predicted"/>